<dbReference type="GO" id="GO:0005886">
    <property type="term" value="C:plasma membrane"/>
    <property type="evidence" value="ECO:0007669"/>
    <property type="project" value="TreeGrafter"/>
</dbReference>
<dbReference type="OrthoDB" id="9812349at2"/>
<evidence type="ECO:0000313" key="2">
    <source>
        <dbReference type="EMBL" id="AWK10078.1"/>
    </source>
</evidence>
<dbReference type="RefSeq" id="WP_109295029.1">
    <property type="nucleotide sequence ID" value="NZ_BGZL01000005.1"/>
</dbReference>
<reference evidence="3 5" key="2">
    <citation type="submission" date="2018-07" db="EMBL/GenBank/DDBJ databases">
        <title>Whole Genome Shotgun Sequence of Streptomyces spongiicola strain 531S.</title>
        <authorList>
            <person name="Dohra H."/>
            <person name="Kodani S."/>
        </authorList>
    </citation>
    <scope>NUCLEOTIDE SEQUENCE [LARGE SCALE GENOMIC DNA]</scope>
    <source>
        <strain evidence="3 5">531S</strain>
    </source>
</reference>
<feature type="transmembrane region" description="Helical" evidence="1">
    <location>
        <begin position="23"/>
        <end position="44"/>
    </location>
</feature>
<keyword evidence="1" id="KW-0812">Transmembrane</keyword>
<reference evidence="2 4" key="1">
    <citation type="submission" date="2018-05" db="EMBL/GenBank/DDBJ databases">
        <title>Complete genome sequence of the Type Strain of Streptomyces spongiicola HNM0071, the producer of staurosporine.</title>
        <authorList>
            <person name="Zhou S."/>
            <person name="Huang X."/>
        </authorList>
    </citation>
    <scope>NUCLEOTIDE SEQUENCE [LARGE SCALE GENOMIC DNA]</scope>
    <source>
        <strain evidence="2 4">HNM0071</strain>
    </source>
</reference>
<protein>
    <submittedName>
        <fullName evidence="3">DUF805 domain-containing protein</fullName>
    </submittedName>
</protein>
<keyword evidence="1" id="KW-0472">Membrane</keyword>
<evidence type="ECO:0000313" key="5">
    <source>
        <dbReference type="Proteomes" id="UP000265354"/>
    </source>
</evidence>
<organism evidence="3 5">
    <name type="scientific">Streptomyces spongiicola</name>
    <dbReference type="NCBI Taxonomy" id="1690221"/>
    <lineage>
        <taxon>Bacteria</taxon>
        <taxon>Bacillati</taxon>
        <taxon>Actinomycetota</taxon>
        <taxon>Actinomycetes</taxon>
        <taxon>Kitasatosporales</taxon>
        <taxon>Streptomycetaceae</taxon>
        <taxon>Streptomyces</taxon>
    </lineage>
</organism>
<name>A0A2S1Z2E1_9ACTN</name>
<gene>
    <name evidence="2" type="ORF">DDQ41_15560</name>
    <name evidence="3" type="ORF">SSP531S_23960</name>
</gene>
<dbReference type="PANTHER" id="PTHR34980:SF2">
    <property type="entry name" value="INNER MEMBRANE PROTEIN YHAH-RELATED"/>
    <property type="match status" value="1"/>
</dbReference>
<dbReference type="EMBL" id="BGZL01000005">
    <property type="protein sequence ID" value="GBQ00971.1"/>
    <property type="molecule type" value="Genomic_DNA"/>
</dbReference>
<dbReference type="Proteomes" id="UP000265354">
    <property type="component" value="Unassembled WGS sequence"/>
</dbReference>
<accession>A0A2S1Z2E1</accession>
<evidence type="ECO:0000256" key="1">
    <source>
        <dbReference type="SAM" id="Phobius"/>
    </source>
</evidence>
<dbReference type="EMBL" id="CP029254">
    <property type="protein sequence ID" value="AWK10078.1"/>
    <property type="molecule type" value="Genomic_DNA"/>
</dbReference>
<dbReference type="PANTHER" id="PTHR34980">
    <property type="entry name" value="INNER MEMBRANE PROTEIN-RELATED-RELATED"/>
    <property type="match status" value="1"/>
</dbReference>
<dbReference type="Proteomes" id="UP000245051">
    <property type="component" value="Chromosome"/>
</dbReference>
<evidence type="ECO:0000313" key="4">
    <source>
        <dbReference type="Proteomes" id="UP000245051"/>
    </source>
</evidence>
<evidence type="ECO:0000313" key="3">
    <source>
        <dbReference type="EMBL" id="GBQ00971.1"/>
    </source>
</evidence>
<dbReference type="KEGG" id="sspo:DDQ41_15560"/>
<feature type="transmembrane region" description="Helical" evidence="1">
    <location>
        <begin position="76"/>
        <end position="97"/>
    </location>
</feature>
<dbReference type="AlphaFoldDB" id="A0A2S1Z2E1"/>
<proteinExistence type="predicted"/>
<keyword evidence="1" id="KW-1133">Transmembrane helix</keyword>
<keyword evidence="4" id="KW-1185">Reference proteome</keyword>
<dbReference type="Pfam" id="PF05656">
    <property type="entry name" value="DUF805"/>
    <property type="match status" value="1"/>
</dbReference>
<dbReference type="InterPro" id="IPR008523">
    <property type="entry name" value="DUF805"/>
</dbReference>
<feature type="transmembrane region" description="Helical" evidence="1">
    <location>
        <begin position="50"/>
        <end position="69"/>
    </location>
</feature>
<sequence>MNWYLAALKNYAGFGGRARRTEYWMFTLVNFLAIAVLVGIGMAVETMVPYYLYWIATLVPALAVTVRRLHDTGRPAWWLLIALVPFVGGIVLLVFLATQGEAAPNKYGANPKSAPLAA</sequence>